<feature type="compositionally biased region" description="Basic and acidic residues" evidence="1">
    <location>
        <begin position="335"/>
        <end position="344"/>
    </location>
</feature>
<dbReference type="AlphaFoldDB" id="A0A836H6B3"/>
<feature type="region of interest" description="Disordered" evidence="1">
    <location>
        <begin position="110"/>
        <end position="129"/>
    </location>
</feature>
<proteinExistence type="predicted"/>
<organism evidence="2 3">
    <name type="scientific">Leishmania orientalis</name>
    <dbReference type="NCBI Taxonomy" id="2249476"/>
    <lineage>
        <taxon>Eukaryota</taxon>
        <taxon>Discoba</taxon>
        <taxon>Euglenozoa</taxon>
        <taxon>Kinetoplastea</taxon>
        <taxon>Metakinetoplastina</taxon>
        <taxon>Trypanosomatida</taxon>
        <taxon>Trypanosomatidae</taxon>
        <taxon>Leishmaniinae</taxon>
        <taxon>Leishmania</taxon>
    </lineage>
</organism>
<name>A0A836H6B3_9TRYP</name>
<accession>A0A836H6B3</accession>
<sequence length="560" mass="59365">MGRHRTKGMASLSAPVQPLSPSELWEATPIRESSRPVSPSQAAESFQPYQTQNTEASEEHGHIALAQSQAVPDVSPLASPPAATYNPHRSRTSSLTPFPADLAEFTSTCLPQDRQSGNPPRHSVPASRRVSSAFAPWPSTGFAQLPHLGDESSASFLASIAVSPTSRRSSCSYSDSLAVQRRARNDASPVALGNPSVIRHLAKRRERRMSEAARSRRSSGASALASFSQDMMLRSPRENGRTLSRSTRCLSVDSSAMVSQAAMEASRRFSMRIGEAQPSTDGAAEELLSGRSAPLILHSEEQETILSTKSGVKKVRRMTQEAFLPASVASSLYRRGENPFDHGDASQNTSRGVGDEPLFEVTPSGGPCMAGDSTVNEVVETPLFVGKNGGAASGLCRGNGVRSHRGSAVTEDPKAGGGDDVAEAAEMMVMRSPPPPPPPSSGRAKSTAKNEKIGKKVRRFFSFLSPTRKAHNSETLLTVESTRVTSFTAVSALAELDPLAPATDATTPTAESPLLSANDTKMSTPEQVPAFGNLVLSPCLLDYGSITLQESEAPAESQDG</sequence>
<dbReference type="Proteomes" id="UP000674143">
    <property type="component" value="Chromosome 31"/>
</dbReference>
<gene>
    <name evidence="2" type="ORF">LSCM4_03314</name>
</gene>
<feature type="region of interest" description="Disordered" evidence="1">
    <location>
        <begin position="1"/>
        <end position="98"/>
    </location>
</feature>
<feature type="region of interest" description="Disordered" evidence="1">
    <location>
        <begin position="429"/>
        <end position="451"/>
    </location>
</feature>
<dbReference type="KEGG" id="loi:92359260"/>
<dbReference type="GeneID" id="92359260"/>
<protein>
    <submittedName>
        <fullName evidence="2">Uncharacterized protein</fullName>
    </submittedName>
</protein>
<evidence type="ECO:0000313" key="2">
    <source>
        <dbReference type="EMBL" id="KAG5471761.1"/>
    </source>
</evidence>
<feature type="region of interest" description="Disordered" evidence="1">
    <location>
        <begin position="335"/>
        <end position="354"/>
    </location>
</feature>
<dbReference type="RefSeq" id="XP_067060878.1">
    <property type="nucleotide sequence ID" value="XM_067205326.1"/>
</dbReference>
<dbReference type="EMBL" id="JAFHLR010000031">
    <property type="protein sequence ID" value="KAG5471761.1"/>
    <property type="molecule type" value="Genomic_DNA"/>
</dbReference>
<evidence type="ECO:0000313" key="3">
    <source>
        <dbReference type="Proteomes" id="UP000674143"/>
    </source>
</evidence>
<feature type="compositionally biased region" description="Polar residues" evidence="1">
    <location>
        <begin position="35"/>
        <end position="55"/>
    </location>
</feature>
<evidence type="ECO:0000256" key="1">
    <source>
        <dbReference type="SAM" id="MobiDB-lite"/>
    </source>
</evidence>
<reference evidence="2 3" key="1">
    <citation type="submission" date="2021-02" db="EMBL/GenBank/DDBJ databases">
        <title>Leishmania (Mundinia) orientalis Genome sequencing and assembly.</title>
        <authorList>
            <person name="Almutairi H."/>
            <person name="Gatherer D."/>
        </authorList>
    </citation>
    <scope>NUCLEOTIDE SEQUENCE [LARGE SCALE GENOMIC DNA]</scope>
    <source>
        <strain evidence="2">LSCM4</strain>
    </source>
</reference>
<comment type="caution">
    <text evidence="2">The sequence shown here is derived from an EMBL/GenBank/DDBJ whole genome shotgun (WGS) entry which is preliminary data.</text>
</comment>
<keyword evidence="3" id="KW-1185">Reference proteome</keyword>